<reference evidence="2 3" key="1">
    <citation type="submission" date="2017-09" db="EMBL/GenBank/DDBJ databases">
        <authorList>
            <person name="Ehlers B."/>
            <person name="Leendertz F.H."/>
        </authorList>
    </citation>
    <scope>NUCLEOTIDE SEQUENCE [LARGE SCALE GENOMIC DNA]</scope>
    <source>
        <strain evidence="2 3">USBA 140</strain>
    </source>
</reference>
<dbReference type="EMBL" id="OCNJ01000001">
    <property type="protein sequence ID" value="SOD89046.1"/>
    <property type="molecule type" value="Genomic_DNA"/>
</dbReference>
<accession>A0A286G1D5</accession>
<feature type="compositionally biased region" description="Basic and acidic residues" evidence="1">
    <location>
        <begin position="33"/>
        <end position="45"/>
    </location>
</feature>
<protein>
    <recommendedName>
        <fullName evidence="4">Transposase</fullName>
    </recommendedName>
</protein>
<feature type="region of interest" description="Disordered" evidence="1">
    <location>
        <begin position="1"/>
        <end position="79"/>
    </location>
</feature>
<feature type="compositionally biased region" description="Basic residues" evidence="1">
    <location>
        <begin position="1"/>
        <end position="12"/>
    </location>
</feature>
<organism evidence="2 3">
    <name type="scientific">Caenispirillum bisanense</name>
    <dbReference type="NCBI Taxonomy" id="414052"/>
    <lineage>
        <taxon>Bacteria</taxon>
        <taxon>Pseudomonadati</taxon>
        <taxon>Pseudomonadota</taxon>
        <taxon>Alphaproteobacteria</taxon>
        <taxon>Rhodospirillales</taxon>
        <taxon>Novispirillaceae</taxon>
        <taxon>Caenispirillum</taxon>
    </lineage>
</organism>
<evidence type="ECO:0000256" key="1">
    <source>
        <dbReference type="SAM" id="MobiDB-lite"/>
    </source>
</evidence>
<feature type="compositionally biased region" description="Basic and acidic residues" evidence="1">
    <location>
        <begin position="54"/>
        <end position="67"/>
    </location>
</feature>
<evidence type="ECO:0000313" key="3">
    <source>
        <dbReference type="Proteomes" id="UP000219621"/>
    </source>
</evidence>
<sequence>MRHFTIRQKQHQRSAMPTKSMRDRTPPRLSGKGQDRVEDRLERRAQALRANLLKRKDQLRAREEAAKAPEGSEPSGGDE</sequence>
<name>A0A286G1D5_9PROT</name>
<dbReference type="AlphaFoldDB" id="A0A286G1D5"/>
<dbReference type="Proteomes" id="UP000219621">
    <property type="component" value="Unassembled WGS sequence"/>
</dbReference>
<proteinExistence type="predicted"/>
<keyword evidence="3" id="KW-1185">Reference proteome</keyword>
<gene>
    <name evidence="2" type="ORF">SAMN05421508_10194</name>
</gene>
<evidence type="ECO:0008006" key="4">
    <source>
        <dbReference type="Google" id="ProtNLM"/>
    </source>
</evidence>
<evidence type="ECO:0000313" key="2">
    <source>
        <dbReference type="EMBL" id="SOD89046.1"/>
    </source>
</evidence>